<name>A0A423XCB6_9PEZI</name>
<dbReference type="EMBL" id="LKEB01000018">
    <property type="protein sequence ID" value="ROW13659.1"/>
    <property type="molecule type" value="Genomic_DNA"/>
</dbReference>
<evidence type="ECO:0000313" key="3">
    <source>
        <dbReference type="Proteomes" id="UP000285146"/>
    </source>
</evidence>
<dbReference type="OrthoDB" id="498125at2759"/>
<dbReference type="Proteomes" id="UP000285146">
    <property type="component" value="Unassembled WGS sequence"/>
</dbReference>
<dbReference type="InParanoid" id="A0A423XCB6"/>
<protein>
    <recommendedName>
        <fullName evidence="4">Endonuclease/exonuclease/phosphatase domain-containing protein</fullName>
    </recommendedName>
</protein>
<proteinExistence type="predicted"/>
<dbReference type="Gene3D" id="3.60.10.10">
    <property type="entry name" value="Endonuclease/exonuclease/phosphatase"/>
    <property type="match status" value="1"/>
</dbReference>
<accession>A0A423XCB6</accession>
<keyword evidence="3" id="KW-1185">Reference proteome</keyword>
<sequence length="610" mass="67925">MADPHPNPNQQTQQRVSEPALQPARYSDAVLSSTAAVTAREATGTFTSSFAVPGRSRRAASLIVDLLSLALLPSATFSHLICTGKDTEYNLSLFFGWENVPQILTSTVFLNLQYIACHRAPPGSYAFHAAQTWDRDMSQLFWTPRQALKDNFSAKFDFQIDYWARTLFYGLLYNGHEKFAMKDLVRLVYFMHGMLDDPGHVWPFLDNRLDVLDGLRVALQTSPYIKISPEIDLEAHGLGFWYIPDEIPVLMRTEGIGLREAVDRVIELKISPTDQKTPTALLSAINNSSGPDDPVLPETTYTLDVNRPRDKYNAKGFGGKLYGVGTIMRQDFSRRHVASVRHAEWDLEGRVTIVELRRPPRHHDDDDDDDLDDHTSSGRTPHSPESDNNHAKPLALLNVYAVNGTSAPYKSPETGRVAGTRHDHKLAFHARLRDECLALERRGFEVVIAGDLNVARGRLDGHPNLRTWPAQHSVNRADFNRKFFGDEDNRRAGAYVGLNVDSGAGTGVAGTGKRENGDTDGEAEERFDGVDVFRALRGGARKYTYHPRIDGDWGSSCDRVDMIIVSRGLYEAGRVVDTDILDTPQERGTSDHVPLWVTVTLAGNDGACLD</sequence>
<organism evidence="2 3">
    <name type="scientific">Cytospora leucostoma</name>
    <dbReference type="NCBI Taxonomy" id="1230097"/>
    <lineage>
        <taxon>Eukaryota</taxon>
        <taxon>Fungi</taxon>
        <taxon>Dikarya</taxon>
        <taxon>Ascomycota</taxon>
        <taxon>Pezizomycotina</taxon>
        <taxon>Sordariomycetes</taxon>
        <taxon>Sordariomycetidae</taxon>
        <taxon>Diaporthales</taxon>
        <taxon>Cytosporaceae</taxon>
        <taxon>Cytospora</taxon>
    </lineage>
</organism>
<dbReference type="AlphaFoldDB" id="A0A423XCB6"/>
<evidence type="ECO:0000313" key="2">
    <source>
        <dbReference type="EMBL" id="ROW13659.1"/>
    </source>
</evidence>
<feature type="region of interest" description="Disordered" evidence="1">
    <location>
        <begin position="358"/>
        <end position="391"/>
    </location>
</feature>
<evidence type="ECO:0008006" key="4">
    <source>
        <dbReference type="Google" id="ProtNLM"/>
    </source>
</evidence>
<gene>
    <name evidence="2" type="ORF">VPNG_04595</name>
</gene>
<dbReference type="InterPro" id="IPR036691">
    <property type="entry name" value="Endo/exonu/phosph_ase_sf"/>
</dbReference>
<comment type="caution">
    <text evidence="2">The sequence shown here is derived from an EMBL/GenBank/DDBJ whole genome shotgun (WGS) entry which is preliminary data.</text>
</comment>
<dbReference type="STRING" id="1230097.A0A423XCB6"/>
<dbReference type="SUPFAM" id="SSF56219">
    <property type="entry name" value="DNase I-like"/>
    <property type="match status" value="1"/>
</dbReference>
<reference evidence="2 3" key="1">
    <citation type="submission" date="2015-09" db="EMBL/GenBank/DDBJ databases">
        <title>Host preference determinants of Valsa canker pathogens revealed by comparative genomics.</title>
        <authorList>
            <person name="Yin Z."/>
            <person name="Huang L."/>
        </authorList>
    </citation>
    <scope>NUCLEOTIDE SEQUENCE [LARGE SCALE GENOMIC DNA]</scope>
    <source>
        <strain evidence="2 3">SXYLt</strain>
    </source>
</reference>
<evidence type="ECO:0000256" key="1">
    <source>
        <dbReference type="SAM" id="MobiDB-lite"/>
    </source>
</evidence>